<evidence type="ECO:0000259" key="1">
    <source>
        <dbReference type="Pfam" id="PF06985"/>
    </source>
</evidence>
<dbReference type="PANTHER" id="PTHR33112:SF10">
    <property type="entry name" value="TOL"/>
    <property type="match status" value="1"/>
</dbReference>
<dbReference type="AlphaFoldDB" id="A0A1L7XXR9"/>
<dbReference type="Proteomes" id="UP000184330">
    <property type="component" value="Unassembled WGS sequence"/>
</dbReference>
<accession>A0A1L7XXR9</accession>
<reference evidence="2 3" key="1">
    <citation type="submission" date="2016-03" db="EMBL/GenBank/DDBJ databases">
        <authorList>
            <person name="Ploux O."/>
        </authorList>
    </citation>
    <scope>NUCLEOTIDE SEQUENCE [LARGE SCALE GENOMIC DNA]</scope>
    <source>
        <strain evidence="2 3">UAMH 11012</strain>
    </source>
</reference>
<dbReference type="Pfam" id="PF06985">
    <property type="entry name" value="HET"/>
    <property type="match status" value="1"/>
</dbReference>
<evidence type="ECO:0000313" key="3">
    <source>
        <dbReference type="Proteomes" id="UP000184330"/>
    </source>
</evidence>
<organism evidence="2 3">
    <name type="scientific">Phialocephala subalpina</name>
    <dbReference type="NCBI Taxonomy" id="576137"/>
    <lineage>
        <taxon>Eukaryota</taxon>
        <taxon>Fungi</taxon>
        <taxon>Dikarya</taxon>
        <taxon>Ascomycota</taxon>
        <taxon>Pezizomycotina</taxon>
        <taxon>Leotiomycetes</taxon>
        <taxon>Helotiales</taxon>
        <taxon>Mollisiaceae</taxon>
        <taxon>Phialocephala</taxon>
        <taxon>Phialocephala fortinii species complex</taxon>
    </lineage>
</organism>
<name>A0A1L7XXR9_9HELO</name>
<dbReference type="STRING" id="576137.A0A1L7XXR9"/>
<dbReference type="OrthoDB" id="5362512at2759"/>
<feature type="domain" description="Heterokaryon incompatibility" evidence="1">
    <location>
        <begin position="216"/>
        <end position="367"/>
    </location>
</feature>
<dbReference type="PANTHER" id="PTHR33112">
    <property type="entry name" value="DOMAIN PROTEIN, PUTATIVE-RELATED"/>
    <property type="match status" value="1"/>
</dbReference>
<evidence type="ECO:0000313" key="2">
    <source>
        <dbReference type="EMBL" id="CZR69817.1"/>
    </source>
</evidence>
<dbReference type="InterPro" id="IPR010730">
    <property type="entry name" value="HET"/>
</dbReference>
<keyword evidence="3" id="KW-1185">Reference proteome</keyword>
<gene>
    <name evidence="2" type="ORF">PAC_19717</name>
</gene>
<dbReference type="EMBL" id="FJOG01000081">
    <property type="protein sequence ID" value="CZR69817.1"/>
    <property type="molecule type" value="Genomic_DNA"/>
</dbReference>
<sequence>MNEALCLPCQALFRGDVDWNDEEEWSLTLAENRPHHSSLRELQDCGLRDCLLCALIWHEIPPHDRENWIARDNEIDLNLDKTRQRTLQRSQLFCKLETSQRSNGMSIKIHSTTAPPLDETDLEFGVDFRLYHPGRHLNLTPVKPLGPCETTSSPAALAHITHWVVACQMAHYECRSERSESWMPQRESWMPSRLIYVGKADHNVRLVVQPLEIRRYMTLSHCWGQGPTLKLTIDVLEQFMKQIPFNTLPQTYLDAIMVTRHLGIEYLWIDSLCIVQDSTDDWQRECTQMSNVYKNSYCNVAALESIDSHGGLFSARDPKLLRPLIVKADWRGAPNTMWFTKLQLREKHYHETIDSAPLHQRAWVLQERLLAPRNLHFGKHMVYWECRRSIASENMELKNKSNSCNSVFWWPKDTDVREALRTWCSIVTTYTRARLTYPKDRLVAISAVAKETKRILDSGLREKCTYLAGLWSCHLAEQLLWYVRLDSGAIRPPGYRAPSWSWASVDSEVFISCETERTLLVKIHKAMVVSSLNDEYIQVTNGYIQVDCHVWRLPTGSYAEEVIGQGLNLRILWDTYDMSTNPLSIALHLMPINFKLSLDIFYDPGQTDDSEILHGTLSGIVITPTEDHQRFRRVAKFLVHAFPWEPPFRELPASHEAEGEWVRCIGDELLEQRLAIPRIEDQSKMIGVEEQATQFWSRYLVILI</sequence>
<proteinExistence type="predicted"/>
<protein>
    <recommendedName>
        <fullName evidence="1">Heterokaryon incompatibility domain-containing protein</fullName>
    </recommendedName>
</protein>